<evidence type="ECO:0000259" key="6">
    <source>
        <dbReference type="PROSITE" id="PS50893"/>
    </source>
</evidence>
<dbReference type="InterPro" id="IPR039421">
    <property type="entry name" value="Type_1_exporter"/>
</dbReference>
<keyword evidence="2 5" id="KW-0812">Transmembrane</keyword>
<feature type="domain" description="ABC transmembrane type-1" evidence="7">
    <location>
        <begin position="19"/>
        <end position="297"/>
    </location>
</feature>
<dbReference type="PROSITE" id="PS50929">
    <property type="entry name" value="ABC_TM1F"/>
    <property type="match status" value="1"/>
</dbReference>
<keyword evidence="3 5" id="KW-1133">Transmembrane helix</keyword>
<feature type="transmembrane region" description="Helical" evidence="5">
    <location>
        <begin position="53"/>
        <end position="73"/>
    </location>
</feature>
<keyword evidence="4 5" id="KW-0472">Membrane</keyword>
<dbReference type="EMBL" id="FRBW01000002">
    <property type="protein sequence ID" value="SHM34410.1"/>
    <property type="molecule type" value="Genomic_DNA"/>
</dbReference>
<dbReference type="InterPro" id="IPR011527">
    <property type="entry name" value="ABC1_TM_dom"/>
</dbReference>
<dbReference type="Gene3D" id="3.40.50.300">
    <property type="entry name" value="P-loop containing nucleotide triphosphate hydrolases"/>
    <property type="match status" value="1"/>
</dbReference>
<feature type="transmembrane region" description="Helical" evidence="5">
    <location>
        <begin position="153"/>
        <end position="170"/>
    </location>
</feature>
<feature type="transmembrane region" description="Helical" evidence="5">
    <location>
        <begin position="20"/>
        <end position="41"/>
    </location>
</feature>
<protein>
    <submittedName>
        <fullName evidence="8">ABC-type bacteriocin/lantibiotic exporter, contains an N-terminal double-glycine peptidase domain</fullName>
    </submittedName>
</protein>
<sequence>MRSQVGGTSQAASTPVMSLLSLTMALNLLGLSVPIAAQLVFNRILPSPDAPTLPLIVGGVVIAAMLEAILRFTRSFIILENRRIFSTSITRQLMSRILTTNFEAGERGAAQSLDYFNSISQVSDKYAGQSLVAVAELFFLPVILIVMLYISPVAGLLVVLCLLGGISMILHNGTRMQKSSLVLKRFTERRYRFLLMVLHAIHPLKALAIERQVLRTYEAIQGEIARTSLISAKAAARLMNGTLITNQIIVAVCLVYGAFAVSQGIMTLGAVSAIVLLGGRLAAPMQRAVFIFIQSKDLCQAEDTLNAMFKEQPRRPLIKQKERSNQGHIQVQDLEFTVGGLRDKEVYRYIDLELLPGETAHIEGKNPAAVSKLLRLLAGVEDPDAGTILLNEQDIRTFSQVDLNHSAVYVSGNSPMFHGTIRDNITRFGQVTLDDAMEVAVMMGIQDLISELPKGVDTELTGMADENVPAGLCQQLAILRSVVKRPRLIMLDNIDRGLDRQSYGRLQKFLSLIQGQATMLVASSDLNMTASAQKRFVLSLGGLKEHQLGVSRKLVPYRSLKL</sequence>
<dbReference type="SUPFAM" id="SSF52540">
    <property type="entry name" value="P-loop containing nucleoside triphosphate hydrolases"/>
    <property type="match status" value="1"/>
</dbReference>
<dbReference type="PANTHER" id="PTHR24221">
    <property type="entry name" value="ATP-BINDING CASSETTE SUB-FAMILY B"/>
    <property type="match status" value="1"/>
</dbReference>
<dbReference type="Gene3D" id="1.20.1560.10">
    <property type="entry name" value="ABC transporter type 1, transmembrane domain"/>
    <property type="match status" value="1"/>
</dbReference>
<dbReference type="GO" id="GO:0005886">
    <property type="term" value="C:plasma membrane"/>
    <property type="evidence" value="ECO:0007669"/>
    <property type="project" value="UniProtKB-SubCell"/>
</dbReference>
<proteinExistence type="predicted"/>
<dbReference type="PROSITE" id="PS50893">
    <property type="entry name" value="ABC_TRANSPORTER_2"/>
    <property type="match status" value="1"/>
</dbReference>
<accession>A0A1M7I122</accession>
<feature type="transmembrane region" description="Helical" evidence="5">
    <location>
        <begin position="248"/>
        <end position="277"/>
    </location>
</feature>
<evidence type="ECO:0000313" key="8">
    <source>
        <dbReference type="EMBL" id="SHM34410.1"/>
    </source>
</evidence>
<evidence type="ECO:0000259" key="7">
    <source>
        <dbReference type="PROSITE" id="PS50929"/>
    </source>
</evidence>
<feature type="transmembrane region" description="Helical" evidence="5">
    <location>
        <begin position="126"/>
        <end position="147"/>
    </location>
</feature>
<keyword evidence="9" id="KW-1185">Reference proteome</keyword>
<dbReference type="GO" id="GO:0140359">
    <property type="term" value="F:ABC-type transporter activity"/>
    <property type="evidence" value="ECO:0007669"/>
    <property type="project" value="InterPro"/>
</dbReference>
<name>A0A1M7I122_9HYPH</name>
<dbReference type="PANTHER" id="PTHR24221:SF248">
    <property type="entry name" value="ABC TRANSPORTER TRANSMEMBRANE REGION"/>
    <property type="match status" value="1"/>
</dbReference>
<evidence type="ECO:0000256" key="4">
    <source>
        <dbReference type="ARBA" id="ARBA00023136"/>
    </source>
</evidence>
<dbReference type="SUPFAM" id="SSF90123">
    <property type="entry name" value="ABC transporter transmembrane region"/>
    <property type="match status" value="1"/>
</dbReference>
<comment type="subcellular location">
    <subcellularLocation>
        <location evidence="1">Cell membrane</location>
        <topology evidence="1">Multi-pass membrane protein</topology>
    </subcellularLocation>
</comment>
<dbReference type="InterPro" id="IPR027417">
    <property type="entry name" value="P-loop_NTPase"/>
</dbReference>
<dbReference type="AlphaFoldDB" id="A0A1M7I122"/>
<gene>
    <name evidence="8" type="ORF">SAMN05444272_2395</name>
</gene>
<dbReference type="RefSeq" id="WP_073013301.1">
    <property type="nucleotide sequence ID" value="NZ_FRBW01000002.1"/>
</dbReference>
<dbReference type="Pfam" id="PF00005">
    <property type="entry name" value="ABC_tran"/>
    <property type="match status" value="1"/>
</dbReference>
<dbReference type="GO" id="GO:0034040">
    <property type="term" value="F:ATPase-coupled lipid transmembrane transporter activity"/>
    <property type="evidence" value="ECO:0007669"/>
    <property type="project" value="TreeGrafter"/>
</dbReference>
<reference evidence="8 9" key="1">
    <citation type="submission" date="2016-11" db="EMBL/GenBank/DDBJ databases">
        <authorList>
            <person name="Jaros S."/>
            <person name="Januszkiewicz K."/>
            <person name="Wedrychowicz H."/>
        </authorList>
    </citation>
    <scope>NUCLEOTIDE SEQUENCE [LARGE SCALE GENOMIC DNA]</scope>
    <source>
        <strain evidence="8 9">DSM 22153</strain>
    </source>
</reference>
<dbReference type="InterPro" id="IPR003439">
    <property type="entry name" value="ABC_transporter-like_ATP-bd"/>
</dbReference>
<dbReference type="Proteomes" id="UP000186002">
    <property type="component" value="Unassembled WGS sequence"/>
</dbReference>
<evidence type="ECO:0000256" key="2">
    <source>
        <dbReference type="ARBA" id="ARBA00022692"/>
    </source>
</evidence>
<feature type="domain" description="ABC transporter" evidence="6">
    <location>
        <begin position="329"/>
        <end position="562"/>
    </location>
</feature>
<evidence type="ECO:0000256" key="1">
    <source>
        <dbReference type="ARBA" id="ARBA00004651"/>
    </source>
</evidence>
<dbReference type="GO" id="GO:0016887">
    <property type="term" value="F:ATP hydrolysis activity"/>
    <property type="evidence" value="ECO:0007669"/>
    <property type="project" value="InterPro"/>
</dbReference>
<dbReference type="Pfam" id="PF00664">
    <property type="entry name" value="ABC_membrane"/>
    <property type="match status" value="1"/>
</dbReference>
<dbReference type="STRING" id="735517.SAMN05444272_2395"/>
<dbReference type="InterPro" id="IPR036640">
    <property type="entry name" value="ABC1_TM_sf"/>
</dbReference>
<evidence type="ECO:0000256" key="3">
    <source>
        <dbReference type="ARBA" id="ARBA00022989"/>
    </source>
</evidence>
<dbReference type="OrthoDB" id="5288404at2"/>
<organism evidence="8 9">
    <name type="scientific">Roseibium suaedae</name>
    <dbReference type="NCBI Taxonomy" id="735517"/>
    <lineage>
        <taxon>Bacteria</taxon>
        <taxon>Pseudomonadati</taxon>
        <taxon>Pseudomonadota</taxon>
        <taxon>Alphaproteobacteria</taxon>
        <taxon>Hyphomicrobiales</taxon>
        <taxon>Stappiaceae</taxon>
        <taxon>Roseibium</taxon>
    </lineage>
</organism>
<evidence type="ECO:0000313" key="9">
    <source>
        <dbReference type="Proteomes" id="UP000186002"/>
    </source>
</evidence>
<dbReference type="GO" id="GO:0005524">
    <property type="term" value="F:ATP binding"/>
    <property type="evidence" value="ECO:0007669"/>
    <property type="project" value="InterPro"/>
</dbReference>
<evidence type="ECO:0000256" key="5">
    <source>
        <dbReference type="SAM" id="Phobius"/>
    </source>
</evidence>